<reference evidence="1 2" key="1">
    <citation type="submission" date="2016-05" db="EMBL/GenBank/DDBJ databases">
        <title>First whole genome sequencing of Entamoeba histolytica HM1:IMSS-clone-6.</title>
        <authorList>
            <person name="Mukherjee Avik.K."/>
            <person name="Izumyama S."/>
            <person name="Nakada-Tsukui K."/>
            <person name="Nozaki T."/>
        </authorList>
    </citation>
    <scope>NUCLEOTIDE SEQUENCE [LARGE SCALE GENOMIC DNA]</scope>
    <source>
        <strain evidence="1 2">HM1:IMSS clone 6</strain>
    </source>
</reference>
<comment type="caution">
    <text evidence="1">The sequence shown here is derived from an EMBL/GenBank/DDBJ whole genome shotgun (WGS) entry which is preliminary data.</text>
</comment>
<name>A0A175JFF2_ENTHI</name>
<sequence length="231" mass="26779">MARLVLIYDTYEPTVNMLMKKEMFNVSSKKFVLFEPFDFANDNELDISQELRVNEDRSIQSAKLFEIKTDEKPIPFFKNTKSPFEGIATACVKKLSQIYKLHFDYIFIRRAEKIEGLFPFIDRMLDSGKTVVVCGVISYKLKENKALFSLIPYASKVCIKRTNCTFCNAKSTYIFKENETSIIPLCRECLKHRRPLNNMSILDFVSKKSEANSCNEKKAKKSQSNIKENLV</sequence>
<dbReference type="VEuPathDB" id="AmoebaDB:KM1_233690"/>
<dbReference type="eggNOG" id="ENOG502RC0D">
    <property type="taxonomic scope" value="Eukaryota"/>
</dbReference>
<evidence type="ECO:0000313" key="1">
    <source>
        <dbReference type="EMBL" id="GAT92381.1"/>
    </source>
</evidence>
<organism evidence="1 2">
    <name type="scientific">Entamoeba histolytica</name>
    <dbReference type="NCBI Taxonomy" id="5759"/>
    <lineage>
        <taxon>Eukaryota</taxon>
        <taxon>Amoebozoa</taxon>
        <taxon>Evosea</taxon>
        <taxon>Archamoebae</taxon>
        <taxon>Mastigamoebida</taxon>
        <taxon>Entamoebidae</taxon>
        <taxon>Entamoeba</taxon>
    </lineage>
</organism>
<dbReference type="EMBL" id="BDEQ01000001">
    <property type="protein sequence ID" value="GAT92381.1"/>
    <property type="molecule type" value="Genomic_DNA"/>
</dbReference>
<dbReference type="VEuPathDB" id="AmoebaDB:EHI8A_161820"/>
<dbReference type="AlphaFoldDB" id="A0A175JFF2"/>
<dbReference type="VEuPathDB" id="AmoebaDB:EHI5A_180340"/>
<dbReference type="VEuPathDB" id="AmoebaDB:EHI7A_144200"/>
<dbReference type="Proteomes" id="UP000078387">
    <property type="component" value="Unassembled WGS sequence"/>
</dbReference>
<dbReference type="VEuPathDB" id="AmoebaDB:EHI_178600"/>
<proteinExistence type="predicted"/>
<gene>
    <name evidence="1" type="ORF">CL6EHI_178600</name>
</gene>
<accession>A0A175JFF2</accession>
<protein>
    <submittedName>
        <fullName evidence="1">Uncharacterized protein</fullName>
    </submittedName>
</protein>
<evidence type="ECO:0000313" key="2">
    <source>
        <dbReference type="Proteomes" id="UP000078387"/>
    </source>
</evidence>